<reference evidence="1" key="1">
    <citation type="submission" date="2022-11" db="EMBL/GenBank/DDBJ databases">
        <title>Genome Resource of Sclerotinia nivalis Strain SnTB1, a Plant Pathogen Isolated from American Ginseng.</title>
        <authorList>
            <person name="Fan S."/>
        </authorList>
    </citation>
    <scope>NUCLEOTIDE SEQUENCE</scope>
    <source>
        <strain evidence="1">SnTB1</strain>
    </source>
</reference>
<protein>
    <submittedName>
        <fullName evidence="1">Uncharacterized protein</fullName>
    </submittedName>
</protein>
<dbReference type="Proteomes" id="UP001152300">
    <property type="component" value="Unassembled WGS sequence"/>
</dbReference>
<name>A0A9X0AV55_9HELO</name>
<organism evidence="1 2">
    <name type="scientific">Sclerotinia nivalis</name>
    <dbReference type="NCBI Taxonomy" id="352851"/>
    <lineage>
        <taxon>Eukaryota</taxon>
        <taxon>Fungi</taxon>
        <taxon>Dikarya</taxon>
        <taxon>Ascomycota</taxon>
        <taxon>Pezizomycotina</taxon>
        <taxon>Leotiomycetes</taxon>
        <taxon>Helotiales</taxon>
        <taxon>Sclerotiniaceae</taxon>
        <taxon>Sclerotinia</taxon>
    </lineage>
</organism>
<accession>A0A9X0AV55</accession>
<evidence type="ECO:0000313" key="1">
    <source>
        <dbReference type="EMBL" id="KAJ8069280.1"/>
    </source>
</evidence>
<evidence type="ECO:0000313" key="2">
    <source>
        <dbReference type="Proteomes" id="UP001152300"/>
    </source>
</evidence>
<sequence>MDAGVHDGRRSNNYRAVYHYANVIRDARINVGRTPIEKEKTSNENVSLPLEVILSILEMAILSEPRMLHLGRDHNWSCRDIALNESRGAFCVSRKSRKRLLALNILMSGEDDFLDFRIRMSLDGLIGLHQHRLRDELAPRFRFTHNIDTLRLSPELHTMLTADDQVFDGCFRGGVLTCVSERQTPGS</sequence>
<comment type="caution">
    <text evidence="1">The sequence shown here is derived from an EMBL/GenBank/DDBJ whole genome shotgun (WGS) entry which is preliminary data.</text>
</comment>
<dbReference type="EMBL" id="JAPEIS010000002">
    <property type="protein sequence ID" value="KAJ8069280.1"/>
    <property type="molecule type" value="Genomic_DNA"/>
</dbReference>
<proteinExistence type="predicted"/>
<keyword evidence="2" id="KW-1185">Reference proteome</keyword>
<dbReference type="AlphaFoldDB" id="A0A9X0AV55"/>
<dbReference type="OrthoDB" id="3491325at2759"/>
<gene>
    <name evidence="1" type="ORF">OCU04_002941</name>
</gene>